<dbReference type="Pfam" id="PF21006">
    <property type="entry name" value="NHase_beta_N"/>
    <property type="match status" value="1"/>
</dbReference>
<dbReference type="Gene3D" id="1.10.472.20">
    <property type="entry name" value="Nitrile hydratase, beta subunit"/>
    <property type="match status" value="1"/>
</dbReference>
<dbReference type="GO" id="GO:0046914">
    <property type="term" value="F:transition metal ion binding"/>
    <property type="evidence" value="ECO:0007669"/>
    <property type="project" value="InterPro"/>
</dbReference>
<dbReference type="InterPro" id="IPR042262">
    <property type="entry name" value="CN_hydtase_beta_C"/>
</dbReference>
<dbReference type="InterPro" id="IPR003168">
    <property type="entry name" value="Nitrile_hydratase_bsu"/>
</dbReference>
<dbReference type="InterPro" id="IPR049054">
    <property type="entry name" value="CN_hydtase_beta-like_N"/>
</dbReference>
<dbReference type="AlphaFoldDB" id="A0A4Y3WHW9"/>
<feature type="region of interest" description="Disordered" evidence="6">
    <location>
        <begin position="119"/>
        <end position="144"/>
    </location>
</feature>
<dbReference type="Pfam" id="PF02211">
    <property type="entry name" value="NHase_beta_C"/>
    <property type="match status" value="1"/>
</dbReference>
<comment type="similarity">
    <text evidence="2">Belongs to the nitrile hydratase subunit beta family.</text>
</comment>
<evidence type="ECO:0000256" key="2">
    <source>
        <dbReference type="ARBA" id="ARBA00009098"/>
    </source>
</evidence>
<feature type="domain" description="Nitrile hydratase beta subunit" evidence="7">
    <location>
        <begin position="148"/>
        <end position="241"/>
    </location>
</feature>
<dbReference type="GO" id="GO:0018822">
    <property type="term" value="F:nitrile hydratase activity"/>
    <property type="evidence" value="ECO:0007669"/>
    <property type="project" value="UniProtKB-EC"/>
</dbReference>
<comment type="catalytic activity">
    <reaction evidence="5">
        <text>an aliphatic primary amide = an aliphatic nitrile + H2O</text>
        <dbReference type="Rhea" id="RHEA:12673"/>
        <dbReference type="ChEBI" id="CHEBI:15377"/>
        <dbReference type="ChEBI" id="CHEBI:65285"/>
        <dbReference type="ChEBI" id="CHEBI:80291"/>
        <dbReference type="EC" id="4.2.1.84"/>
    </reaction>
</comment>
<evidence type="ECO:0000259" key="8">
    <source>
        <dbReference type="Pfam" id="PF21006"/>
    </source>
</evidence>
<comment type="function">
    <text evidence="1">NHase catalyzes the hydration of various nitrile compounds to the corresponding amides.</text>
</comment>
<evidence type="ECO:0000256" key="6">
    <source>
        <dbReference type="SAM" id="MobiDB-lite"/>
    </source>
</evidence>
<proteinExistence type="inferred from homology"/>
<comment type="caution">
    <text evidence="9">The sequence shown here is derived from an EMBL/GenBank/DDBJ whole genome shotgun (WGS) entry which is preliminary data.</text>
</comment>
<sequence length="243" mass="26154">MGRAARGTPAPPVILEERETMSSIANIGGTEGWGRTTAPTPDEPVFAEPWEGRAFALTLLTMGRISGRNLDAFRHALGSLDRGAYLDDGYYGRWLNAAELMLTESAILAPGAVDARARANRGEDVAQPPAPEQDAKPDYKPTAAGSLRTVEEPPRFAVGDRVTAKDVDPSGHTQLVAYLRGRTGVVSIVQPAALLPDTHAHFLGENPQHVYAVEFDSRDLWGPDAESFTLTADLFDSYLEPAS</sequence>
<evidence type="ECO:0000259" key="7">
    <source>
        <dbReference type="Pfam" id="PF02211"/>
    </source>
</evidence>
<dbReference type="Proteomes" id="UP000320338">
    <property type="component" value="Unassembled WGS sequence"/>
</dbReference>
<evidence type="ECO:0000256" key="5">
    <source>
        <dbReference type="ARBA" id="ARBA00044877"/>
    </source>
</evidence>
<evidence type="ECO:0000313" key="10">
    <source>
        <dbReference type="Proteomes" id="UP000320338"/>
    </source>
</evidence>
<dbReference type="EMBL" id="BJNG01000001">
    <property type="protein sequence ID" value="GEC17760.1"/>
    <property type="molecule type" value="Genomic_DNA"/>
</dbReference>
<evidence type="ECO:0000256" key="3">
    <source>
        <dbReference type="ARBA" id="ARBA00013079"/>
    </source>
</evidence>
<reference evidence="9 10" key="1">
    <citation type="submission" date="2019-06" db="EMBL/GenBank/DDBJ databases">
        <title>Whole genome shotgun sequence of Pseudonocardia hydrocarbonoxydans NBRC 14498.</title>
        <authorList>
            <person name="Hosoyama A."/>
            <person name="Uohara A."/>
            <person name="Ohji S."/>
            <person name="Ichikawa N."/>
        </authorList>
    </citation>
    <scope>NUCLEOTIDE SEQUENCE [LARGE SCALE GENOMIC DNA]</scope>
    <source>
        <strain evidence="9 10">NBRC 14498</strain>
    </source>
</reference>
<dbReference type="Gene3D" id="2.30.30.50">
    <property type="match status" value="1"/>
</dbReference>
<dbReference type="SUPFAM" id="SSF50090">
    <property type="entry name" value="Electron transport accessory proteins"/>
    <property type="match status" value="1"/>
</dbReference>
<organism evidence="9 10">
    <name type="scientific">Pseudonocardia hydrocarbonoxydans</name>
    <dbReference type="NCBI Taxonomy" id="76726"/>
    <lineage>
        <taxon>Bacteria</taxon>
        <taxon>Bacillati</taxon>
        <taxon>Actinomycetota</taxon>
        <taxon>Actinomycetes</taxon>
        <taxon>Pseudonocardiales</taxon>
        <taxon>Pseudonocardiaceae</taxon>
        <taxon>Pseudonocardia</taxon>
    </lineage>
</organism>
<dbReference type="EC" id="4.2.1.84" evidence="3"/>
<evidence type="ECO:0000256" key="1">
    <source>
        <dbReference type="ARBA" id="ARBA00004042"/>
    </source>
</evidence>
<dbReference type="InterPro" id="IPR024690">
    <property type="entry name" value="CN_hydtase_beta_dom_C"/>
</dbReference>
<protein>
    <recommendedName>
        <fullName evidence="3">nitrile hydratase</fullName>
        <ecNumber evidence="3">4.2.1.84</ecNumber>
    </recommendedName>
</protein>
<keyword evidence="4" id="KW-0456">Lyase</keyword>
<name>A0A4Y3WHW9_9PSEU</name>
<keyword evidence="10" id="KW-1185">Reference proteome</keyword>
<evidence type="ECO:0000256" key="4">
    <source>
        <dbReference type="ARBA" id="ARBA00023239"/>
    </source>
</evidence>
<dbReference type="NCBIfam" id="TIGR03888">
    <property type="entry name" value="nitrile_beta"/>
    <property type="match status" value="1"/>
</dbReference>
<gene>
    <name evidence="9" type="primary">nthB_1</name>
    <name evidence="9" type="ORF">PHY01_00430</name>
</gene>
<feature type="domain" description="Nitrile hydratase beta subunit-like N-terminal" evidence="8">
    <location>
        <begin position="21"/>
        <end position="132"/>
    </location>
</feature>
<accession>A0A4Y3WHW9</accession>
<dbReference type="InterPro" id="IPR008990">
    <property type="entry name" value="Elect_transpt_acc-like_dom_sf"/>
</dbReference>
<evidence type="ECO:0000313" key="9">
    <source>
        <dbReference type="EMBL" id="GEC17760.1"/>
    </source>
</evidence>